<protein>
    <recommendedName>
        <fullName evidence="4">Organic hydroperoxide resistance protein</fullName>
    </recommendedName>
</protein>
<evidence type="ECO:0000256" key="1">
    <source>
        <dbReference type="ARBA" id="ARBA00007378"/>
    </source>
</evidence>
<reference evidence="2 3" key="1">
    <citation type="submission" date="2015-11" db="EMBL/GenBank/DDBJ databases">
        <title>Genome Sequence of Bacillus simplex strain VanAntwerpen2.</title>
        <authorList>
            <person name="Couger M.B."/>
        </authorList>
    </citation>
    <scope>NUCLEOTIDE SEQUENCE [LARGE SCALE GENOMIC DNA]</scope>
    <source>
        <strain evidence="2 3">VanAntwerpen02</strain>
    </source>
</reference>
<dbReference type="SUPFAM" id="SSF82784">
    <property type="entry name" value="OsmC-like"/>
    <property type="match status" value="1"/>
</dbReference>
<proteinExistence type="inferred from homology"/>
<keyword evidence="3" id="KW-1185">Reference proteome</keyword>
<dbReference type="Proteomes" id="UP000064189">
    <property type="component" value="Unassembled WGS sequence"/>
</dbReference>
<organism evidence="2 3">
    <name type="scientific">Peribacillus simplex</name>
    <dbReference type="NCBI Taxonomy" id="1478"/>
    <lineage>
        <taxon>Bacteria</taxon>
        <taxon>Bacillati</taxon>
        <taxon>Bacillota</taxon>
        <taxon>Bacilli</taxon>
        <taxon>Bacillales</taxon>
        <taxon>Bacillaceae</taxon>
        <taxon>Peribacillus</taxon>
    </lineage>
</organism>
<comment type="similarity">
    <text evidence="1">Belongs to the OsmC/Ohr family.</text>
</comment>
<evidence type="ECO:0000313" key="3">
    <source>
        <dbReference type="Proteomes" id="UP000064189"/>
    </source>
</evidence>
<evidence type="ECO:0008006" key="4">
    <source>
        <dbReference type="Google" id="ProtNLM"/>
    </source>
</evidence>
<dbReference type="EMBL" id="LNNH01000056">
    <property type="protein sequence ID" value="KWW11166.1"/>
    <property type="molecule type" value="Genomic_DNA"/>
</dbReference>
<gene>
    <name evidence="2" type="ORF">AS888_03050</name>
</gene>
<dbReference type="AlphaFoldDB" id="A0A109MS69"/>
<name>A0A109MS69_9BACI</name>
<dbReference type="InterPro" id="IPR036102">
    <property type="entry name" value="OsmC/Ohrsf"/>
</dbReference>
<dbReference type="Gene3D" id="2.20.25.10">
    <property type="match status" value="1"/>
</dbReference>
<sequence>MKPLYTATVTVHGGREGHVKSEDGILDFDVRSPKELGGSGEKATNPEQLFAAGYAACFDSALNLVLQKEKKKADTSVTSNVTIGKDEQDGGFKLAVRLDISIPDLSKEEAQDFVKKAHATCPYSKATRGNVDVTLNLV</sequence>
<dbReference type="RefSeq" id="WP_061144476.1">
    <property type="nucleotide sequence ID" value="NZ_LNNH01000056.1"/>
</dbReference>
<dbReference type="InterPro" id="IPR015946">
    <property type="entry name" value="KH_dom-like_a/b"/>
</dbReference>
<evidence type="ECO:0000313" key="2">
    <source>
        <dbReference type="EMBL" id="KWW11166.1"/>
    </source>
</evidence>
<dbReference type="InterPro" id="IPR003718">
    <property type="entry name" value="OsmC/Ohr_fam"/>
</dbReference>
<dbReference type="PANTHER" id="PTHR33797">
    <property type="entry name" value="ORGANIC HYDROPEROXIDE RESISTANCE PROTEIN-LIKE"/>
    <property type="match status" value="1"/>
</dbReference>
<dbReference type="Gene3D" id="3.30.300.20">
    <property type="match status" value="1"/>
</dbReference>
<dbReference type="PANTHER" id="PTHR33797:SF2">
    <property type="entry name" value="ORGANIC HYDROPEROXIDE RESISTANCE PROTEIN-LIKE"/>
    <property type="match status" value="1"/>
</dbReference>
<dbReference type="InterPro" id="IPR019953">
    <property type="entry name" value="OHR"/>
</dbReference>
<dbReference type="NCBIfam" id="TIGR03561">
    <property type="entry name" value="organ_hyd_perox"/>
    <property type="match status" value="1"/>
</dbReference>
<dbReference type="GO" id="GO:0006979">
    <property type="term" value="P:response to oxidative stress"/>
    <property type="evidence" value="ECO:0007669"/>
    <property type="project" value="InterPro"/>
</dbReference>
<accession>A0A109MS69</accession>
<comment type="caution">
    <text evidence="2">The sequence shown here is derived from an EMBL/GenBank/DDBJ whole genome shotgun (WGS) entry which is preliminary data.</text>
</comment>
<dbReference type="Pfam" id="PF02566">
    <property type="entry name" value="OsmC"/>
    <property type="match status" value="1"/>
</dbReference>